<proteinExistence type="predicted"/>
<dbReference type="Pfam" id="PF02656">
    <property type="entry name" value="DUF202"/>
    <property type="match status" value="1"/>
</dbReference>
<keyword evidence="3 6" id="KW-1133">Transmembrane helix</keyword>
<dbReference type="Proteomes" id="UP001331936">
    <property type="component" value="Unassembled WGS sequence"/>
</dbReference>
<feature type="transmembrane region" description="Helical" evidence="6">
    <location>
        <begin position="66"/>
        <end position="88"/>
    </location>
</feature>
<evidence type="ECO:0000256" key="1">
    <source>
        <dbReference type="ARBA" id="ARBA00004127"/>
    </source>
</evidence>
<accession>A0ABU7JQ90</accession>
<feature type="transmembrane region" description="Helical" evidence="6">
    <location>
        <begin position="103"/>
        <end position="124"/>
    </location>
</feature>
<dbReference type="InterPro" id="IPR003807">
    <property type="entry name" value="DUF202"/>
</dbReference>
<evidence type="ECO:0000256" key="4">
    <source>
        <dbReference type="ARBA" id="ARBA00023136"/>
    </source>
</evidence>
<evidence type="ECO:0000259" key="7">
    <source>
        <dbReference type="Pfam" id="PF02656"/>
    </source>
</evidence>
<reference evidence="8 9" key="1">
    <citation type="submission" date="2023-08" db="EMBL/GenBank/DDBJ databases">
        <authorList>
            <person name="Girao M."/>
            <person name="Carvalho M.F."/>
        </authorList>
    </citation>
    <scope>NUCLEOTIDE SEQUENCE [LARGE SCALE GENOMIC DNA]</scope>
    <source>
        <strain evidence="8 9">CC-R104</strain>
    </source>
</reference>
<comment type="subcellular location">
    <subcellularLocation>
        <location evidence="1">Endomembrane system</location>
        <topology evidence="1">Multi-pass membrane protein</topology>
    </subcellularLocation>
</comment>
<feature type="transmembrane region" description="Helical" evidence="6">
    <location>
        <begin position="34"/>
        <end position="54"/>
    </location>
</feature>
<sequence length="125" mass="13213">MSSTNSTGRNWRPRGLREGSEPDARFTLANERTFLAWIRTAIGVIAAAVALETFGGDVVSPGVRTLVSCVLLVFAAVLVVSALLRWIGVEAAMRTDRPLPPPWTALVLAGMLASTAVVLAVAILV</sequence>
<feature type="domain" description="DUF202" evidence="7">
    <location>
        <begin position="25"/>
        <end position="90"/>
    </location>
</feature>
<evidence type="ECO:0000256" key="6">
    <source>
        <dbReference type="SAM" id="Phobius"/>
    </source>
</evidence>
<evidence type="ECO:0000256" key="3">
    <source>
        <dbReference type="ARBA" id="ARBA00022989"/>
    </source>
</evidence>
<name>A0ABU7JQ90_9NOCA</name>
<evidence type="ECO:0000256" key="2">
    <source>
        <dbReference type="ARBA" id="ARBA00022692"/>
    </source>
</evidence>
<dbReference type="EMBL" id="JAUZMZ010000028">
    <property type="protein sequence ID" value="MEE2031912.1"/>
    <property type="molecule type" value="Genomic_DNA"/>
</dbReference>
<evidence type="ECO:0000313" key="8">
    <source>
        <dbReference type="EMBL" id="MEE2031912.1"/>
    </source>
</evidence>
<keyword evidence="2 6" id="KW-0812">Transmembrane</keyword>
<evidence type="ECO:0000313" key="9">
    <source>
        <dbReference type="Proteomes" id="UP001331936"/>
    </source>
</evidence>
<gene>
    <name evidence="8" type="ORF">Q8814_07270</name>
</gene>
<evidence type="ECO:0000256" key="5">
    <source>
        <dbReference type="SAM" id="MobiDB-lite"/>
    </source>
</evidence>
<dbReference type="RefSeq" id="WP_330151347.1">
    <property type="nucleotide sequence ID" value="NZ_JAUZMZ010000028.1"/>
</dbReference>
<keyword evidence="9" id="KW-1185">Reference proteome</keyword>
<comment type="caution">
    <text evidence="8">The sequence shown here is derived from an EMBL/GenBank/DDBJ whole genome shotgun (WGS) entry which is preliminary data.</text>
</comment>
<protein>
    <submittedName>
        <fullName evidence="8">DUF202 domain-containing protein</fullName>
    </submittedName>
</protein>
<keyword evidence="4 6" id="KW-0472">Membrane</keyword>
<organism evidence="8 9">
    <name type="scientific">Rhodococcus chondri</name>
    <dbReference type="NCBI Taxonomy" id="3065941"/>
    <lineage>
        <taxon>Bacteria</taxon>
        <taxon>Bacillati</taxon>
        <taxon>Actinomycetota</taxon>
        <taxon>Actinomycetes</taxon>
        <taxon>Mycobacteriales</taxon>
        <taxon>Nocardiaceae</taxon>
        <taxon>Rhodococcus</taxon>
    </lineage>
</organism>
<feature type="region of interest" description="Disordered" evidence="5">
    <location>
        <begin position="1"/>
        <end position="22"/>
    </location>
</feature>